<proteinExistence type="predicted"/>
<accession>A0A059T7Y7</accession>
<evidence type="ECO:0000313" key="1">
    <source>
        <dbReference type="EMBL" id="AHL18971.1"/>
    </source>
</evidence>
<organism evidence="1">
    <name type="scientific">Listeria phage LP-083-1</name>
    <dbReference type="NCBI Taxonomy" id="1458854"/>
    <lineage>
        <taxon>Viruses</taxon>
        <taxon>Duplodnaviria</taxon>
        <taxon>Heunggongvirae</taxon>
        <taxon>Uroviricota</taxon>
        <taxon>Caudoviricetes</taxon>
    </lineage>
</organism>
<gene>
    <name evidence="1" type="ORF">LP083-1_006</name>
</gene>
<evidence type="ECO:0008006" key="2">
    <source>
        <dbReference type="Google" id="ProtNLM"/>
    </source>
</evidence>
<reference evidence="1" key="1">
    <citation type="journal article" date="2014" name="Appl. Environ. Microbiol.">
        <title>Comparative genomic and morphological analysis of Listeria phages isolated from farm environments.</title>
        <authorList>
            <person name="Denes T."/>
            <person name="Vongkamjan K."/>
            <person name="Ackermann H.W."/>
            <person name="Moreno Switt A.I."/>
            <person name="Wiedmann M."/>
            <person name="den Bakker H.C."/>
        </authorList>
    </citation>
    <scope>NUCLEOTIDE SEQUENCE</scope>
</reference>
<name>A0A059T7Y7_9CAUD</name>
<sequence length="302" mass="32874">MANSLALAQIYQDNIDKAIAVNSKSAFLEANPNNVQYNGGNTIKIADISFGSGTTGDLKAYNRSTGFTQGSVTLAWSDYTLDYDLAQSFQIDAMDVDETKNLATVGNVLSEYQRTKIVPAIDKYRFTKLANDGTGVGGVIDLSKPDASAQALMGDIATAMELVDDSNQLILVTSPTTLAGLLNTALIRESKNTQVLRRGEVDTKITFIQDVEVLQVPSEYLYDKVAPKLGVPDYTGAKKIPYMIFKRDAPTGIVKTDKVRVFEPDTNQSADAYKVDLRLYHDLIVPKNQRPGIIKASFGTIA</sequence>
<protein>
    <recommendedName>
        <fullName evidence="2">Major capsid protein</fullName>
    </recommendedName>
</protein>
<dbReference type="EMBL" id="KJ094027">
    <property type="protein sequence ID" value="AHL18971.1"/>
    <property type="molecule type" value="Genomic_DNA"/>
</dbReference>